<accession>A0A173WP77</accession>
<dbReference type="AlphaFoldDB" id="A0A173WP77"/>
<dbReference type="RefSeq" id="WP_002604341.1">
    <property type="nucleotide sequence ID" value="NZ_CABIXC010000001.1"/>
</dbReference>
<gene>
    <name evidence="1" type="ORF">ERS852407_00106</name>
</gene>
<name>A0A173WP77_9FIRM</name>
<protein>
    <submittedName>
        <fullName evidence="1">Uncharacterized protein</fullName>
    </submittedName>
</protein>
<proteinExistence type="predicted"/>
<organism evidence="1 2">
    <name type="scientific">Hungatella hathewayi</name>
    <dbReference type="NCBI Taxonomy" id="154046"/>
    <lineage>
        <taxon>Bacteria</taxon>
        <taxon>Bacillati</taxon>
        <taxon>Bacillota</taxon>
        <taxon>Clostridia</taxon>
        <taxon>Lachnospirales</taxon>
        <taxon>Lachnospiraceae</taxon>
        <taxon>Hungatella</taxon>
    </lineage>
</organism>
<evidence type="ECO:0000313" key="1">
    <source>
        <dbReference type="EMBL" id="CUN41369.1"/>
    </source>
</evidence>
<dbReference type="EMBL" id="CYZE01000001">
    <property type="protein sequence ID" value="CUN41369.1"/>
    <property type="molecule type" value="Genomic_DNA"/>
</dbReference>
<sequence>MIEEGTVVYYLDEDAVHSGRVIDVTPENGGFTFSIDSYGACEGPYVIASGQIGKTVFFSEKEAEDRLGI</sequence>
<reference evidence="1 2" key="1">
    <citation type="submission" date="2015-09" db="EMBL/GenBank/DDBJ databases">
        <authorList>
            <consortium name="Pathogen Informatics"/>
        </authorList>
    </citation>
    <scope>NUCLEOTIDE SEQUENCE [LARGE SCALE GENOMIC DNA]</scope>
    <source>
        <strain evidence="1 2">2789STDY5608850</strain>
    </source>
</reference>
<dbReference type="Proteomes" id="UP000095651">
    <property type="component" value="Unassembled WGS sequence"/>
</dbReference>
<evidence type="ECO:0000313" key="2">
    <source>
        <dbReference type="Proteomes" id="UP000095651"/>
    </source>
</evidence>